<proteinExistence type="predicted"/>
<dbReference type="RefSeq" id="WP_251797232.1">
    <property type="nucleotide sequence ID" value="NZ_JAMQOL010000008.1"/>
</dbReference>
<name>A0ABT0XW80_9ACTN</name>
<reference evidence="1 2" key="1">
    <citation type="submission" date="2022-06" db="EMBL/GenBank/DDBJ databases">
        <title>Actinoplanes abujensis sp. nov., isolated from Nigerian arid soil.</title>
        <authorList>
            <person name="Ding P."/>
        </authorList>
    </citation>
    <scope>NUCLEOTIDE SEQUENCE [LARGE SCALE GENOMIC DNA]</scope>
    <source>
        <strain evidence="2">TRM88002</strain>
    </source>
</reference>
<keyword evidence="2" id="KW-1185">Reference proteome</keyword>
<gene>
    <name evidence="1" type="ORF">LXN57_07250</name>
</gene>
<organism evidence="1 2">
    <name type="scientific">Paractinoplanes hotanensis</name>
    <dbReference type="NCBI Taxonomy" id="2906497"/>
    <lineage>
        <taxon>Bacteria</taxon>
        <taxon>Bacillati</taxon>
        <taxon>Actinomycetota</taxon>
        <taxon>Actinomycetes</taxon>
        <taxon>Micromonosporales</taxon>
        <taxon>Micromonosporaceae</taxon>
        <taxon>Paractinoplanes</taxon>
    </lineage>
</organism>
<evidence type="ECO:0000313" key="2">
    <source>
        <dbReference type="Proteomes" id="UP001523216"/>
    </source>
</evidence>
<evidence type="ECO:0000313" key="1">
    <source>
        <dbReference type="EMBL" id="MCM4077359.1"/>
    </source>
</evidence>
<protein>
    <submittedName>
        <fullName evidence="1">Uncharacterized protein</fullName>
    </submittedName>
</protein>
<dbReference type="EMBL" id="JAMQOL010000008">
    <property type="protein sequence ID" value="MCM4077359.1"/>
    <property type="molecule type" value="Genomic_DNA"/>
</dbReference>
<dbReference type="Proteomes" id="UP001523216">
    <property type="component" value="Unassembled WGS sequence"/>
</dbReference>
<comment type="caution">
    <text evidence="1">The sequence shown here is derived from an EMBL/GenBank/DDBJ whole genome shotgun (WGS) entry which is preliminary data.</text>
</comment>
<sequence length="188" mass="21018">MAGLVVHDFDEIGVPSGADTTWRQRSLEGWVRRAVGYQRDGLDMLLLGQSPLGEVLASPSAVELDGIVTCVLDVADDERLRRLEQRDAGRWSDLAKKAFVGWARWHRGHAADPRHAPVVLTEGGWPGMRWERWSSWRAGDPRWVVPILDTTDHRVEQSGANLRRWVAEARRSAPAHPLKVCSPGAPDH</sequence>
<accession>A0ABT0XW80</accession>